<reference evidence="2" key="1">
    <citation type="journal article" date="2016" name="Genome Announc.">
        <title>Draft Genome Sequences of Five Rapidly Growing Mycobacterium Species, M. thermoresistibile, M. fortuitum subsp. acetamidolyticum, M. canariasense, M. brisbanense, and M. novocastrense.</title>
        <authorList>
            <person name="Katahira K."/>
            <person name="Ogura Y."/>
            <person name="Gotoh Y."/>
            <person name="Hayashi T."/>
        </authorList>
    </citation>
    <scope>NUCLEOTIDE SEQUENCE [LARGE SCALE GENOMIC DNA]</scope>
    <source>
        <strain evidence="2">JCM15654</strain>
    </source>
</reference>
<gene>
    <name evidence="1" type="ORF">RMCB_5221</name>
</gene>
<evidence type="ECO:0000313" key="2">
    <source>
        <dbReference type="Proteomes" id="UP000069620"/>
    </source>
</evidence>
<protein>
    <submittedName>
        <fullName evidence="1">Uncharacterized protein</fullName>
    </submittedName>
</protein>
<accession>A0A124E0N9</accession>
<comment type="caution">
    <text evidence="1">The sequence shown here is derived from an EMBL/GenBank/DDBJ whole genome shotgun (WGS) entry which is preliminary data.</text>
</comment>
<keyword evidence="2" id="KW-1185">Reference proteome</keyword>
<reference evidence="2" key="2">
    <citation type="submission" date="2016-02" db="EMBL/GenBank/DDBJ databases">
        <title>Draft genome sequence of five rapidly growing Mycobacterium species.</title>
        <authorList>
            <person name="Katahira K."/>
            <person name="Gotou Y."/>
            <person name="Iida K."/>
            <person name="Ogura Y."/>
            <person name="Hayashi T."/>
        </authorList>
    </citation>
    <scope>NUCLEOTIDE SEQUENCE [LARGE SCALE GENOMIC DNA]</scope>
    <source>
        <strain evidence="2">JCM15654</strain>
    </source>
</reference>
<evidence type="ECO:0000313" key="1">
    <source>
        <dbReference type="EMBL" id="GAS91125.1"/>
    </source>
</evidence>
<name>A0A124E0N9_9MYCO</name>
<proteinExistence type="predicted"/>
<sequence length="58" mass="6365">MHAADPIVAQADSLVIRVSGHMPDRLGPESVVSEEDVADTGYQYSGRGVTGYMRRIFR</sequence>
<dbReference type="EMBL" id="BCSX01000045">
    <property type="protein sequence ID" value="GAS91125.1"/>
    <property type="molecule type" value="Genomic_DNA"/>
</dbReference>
<dbReference type="AlphaFoldDB" id="A0A124E0N9"/>
<dbReference type="STRING" id="146020.RMCB_5221"/>
<organism evidence="1 2">
    <name type="scientific">Mycolicibacterium brisbanense</name>
    <dbReference type="NCBI Taxonomy" id="146020"/>
    <lineage>
        <taxon>Bacteria</taxon>
        <taxon>Bacillati</taxon>
        <taxon>Actinomycetota</taxon>
        <taxon>Actinomycetes</taxon>
        <taxon>Mycobacteriales</taxon>
        <taxon>Mycobacteriaceae</taxon>
        <taxon>Mycolicibacterium</taxon>
    </lineage>
</organism>
<dbReference type="Proteomes" id="UP000069620">
    <property type="component" value="Unassembled WGS sequence"/>
</dbReference>